<dbReference type="Proteomes" id="UP001341281">
    <property type="component" value="Chromosome 09"/>
</dbReference>
<organism evidence="2 3">
    <name type="scientific">Paspalum notatum var. saurae</name>
    <dbReference type="NCBI Taxonomy" id="547442"/>
    <lineage>
        <taxon>Eukaryota</taxon>
        <taxon>Viridiplantae</taxon>
        <taxon>Streptophyta</taxon>
        <taxon>Embryophyta</taxon>
        <taxon>Tracheophyta</taxon>
        <taxon>Spermatophyta</taxon>
        <taxon>Magnoliopsida</taxon>
        <taxon>Liliopsida</taxon>
        <taxon>Poales</taxon>
        <taxon>Poaceae</taxon>
        <taxon>PACMAD clade</taxon>
        <taxon>Panicoideae</taxon>
        <taxon>Andropogonodae</taxon>
        <taxon>Paspaleae</taxon>
        <taxon>Paspalinae</taxon>
        <taxon>Paspalum</taxon>
    </lineage>
</organism>
<evidence type="ECO:0000313" key="2">
    <source>
        <dbReference type="EMBL" id="WVZ94803.1"/>
    </source>
</evidence>
<sequence length="236" mass="26056">MAQATKHRARTAVAWPAPWLTYQTTPKIRRRRGAARGGGRLREDAVERWKQPALGEDCASRQPASAEGCGSALVACRLCEVAGQHPQPQDRSRRIETANRPSQQVYRHIGCSAARSGPRIWPKIQPPLAHFKAQNNLSFLFGLLTPCRLPDPPTPCRRSLAATRSPGAGAPTPSRFRLRIAPPPRHLPPLGASRQCARPARPRRRPSPLRAALSTVPPAAPRSLLPLRLLVAQWRW</sequence>
<gene>
    <name evidence="2" type="ORF">U9M48_040652</name>
</gene>
<evidence type="ECO:0000313" key="3">
    <source>
        <dbReference type="Proteomes" id="UP001341281"/>
    </source>
</evidence>
<evidence type="ECO:0000256" key="1">
    <source>
        <dbReference type="SAM" id="MobiDB-lite"/>
    </source>
</evidence>
<feature type="region of interest" description="Disordered" evidence="1">
    <location>
        <begin position="156"/>
        <end position="214"/>
    </location>
</feature>
<keyword evidence="3" id="KW-1185">Reference proteome</keyword>
<dbReference type="AlphaFoldDB" id="A0AAQ3ULJ0"/>
<name>A0AAQ3ULJ0_PASNO</name>
<proteinExistence type="predicted"/>
<reference evidence="2 3" key="1">
    <citation type="submission" date="2024-02" db="EMBL/GenBank/DDBJ databases">
        <title>High-quality chromosome-scale genome assembly of Pensacola bahiagrass (Paspalum notatum Flugge var. saurae).</title>
        <authorList>
            <person name="Vega J.M."/>
            <person name="Podio M."/>
            <person name="Orjuela J."/>
            <person name="Siena L.A."/>
            <person name="Pessino S.C."/>
            <person name="Combes M.C."/>
            <person name="Mariac C."/>
            <person name="Albertini E."/>
            <person name="Pupilli F."/>
            <person name="Ortiz J.P.A."/>
            <person name="Leblanc O."/>
        </authorList>
    </citation>
    <scope>NUCLEOTIDE SEQUENCE [LARGE SCALE GENOMIC DNA]</scope>
    <source>
        <strain evidence="2">R1</strain>
        <tissue evidence="2">Leaf</tissue>
    </source>
</reference>
<dbReference type="EMBL" id="CP144753">
    <property type="protein sequence ID" value="WVZ94803.1"/>
    <property type="molecule type" value="Genomic_DNA"/>
</dbReference>
<accession>A0AAQ3ULJ0</accession>
<protein>
    <submittedName>
        <fullName evidence="2">Uncharacterized protein</fullName>
    </submittedName>
</protein>